<dbReference type="PANTHER" id="PTHR16008:SF4">
    <property type="entry name" value="F-BOX ONLY PROTEIN 4"/>
    <property type="match status" value="1"/>
</dbReference>
<feature type="domain" description="F-box" evidence="2">
    <location>
        <begin position="12"/>
        <end position="52"/>
    </location>
</feature>
<dbReference type="GO" id="GO:0019005">
    <property type="term" value="C:SCF ubiquitin ligase complex"/>
    <property type="evidence" value="ECO:0007669"/>
    <property type="project" value="TreeGrafter"/>
</dbReference>
<protein>
    <recommendedName>
        <fullName evidence="2">F-box domain-containing protein</fullName>
    </recommendedName>
</protein>
<dbReference type="SMART" id="SM00256">
    <property type="entry name" value="FBOX"/>
    <property type="match status" value="1"/>
</dbReference>
<comment type="caution">
    <text evidence="3">The sequence shown here is derived from an EMBL/GenBank/DDBJ whole genome shotgun (WGS) entry which is preliminary data.</text>
</comment>
<organism evidence="3">
    <name type="scientific">Populus alba</name>
    <name type="common">White poplar</name>
    <dbReference type="NCBI Taxonomy" id="43335"/>
    <lineage>
        <taxon>Eukaryota</taxon>
        <taxon>Viridiplantae</taxon>
        <taxon>Streptophyta</taxon>
        <taxon>Embryophyta</taxon>
        <taxon>Tracheophyta</taxon>
        <taxon>Spermatophyta</taxon>
        <taxon>Magnoliopsida</taxon>
        <taxon>eudicotyledons</taxon>
        <taxon>Gunneridae</taxon>
        <taxon>Pentapetalae</taxon>
        <taxon>rosids</taxon>
        <taxon>fabids</taxon>
        <taxon>Malpighiales</taxon>
        <taxon>Salicaceae</taxon>
        <taxon>Saliceae</taxon>
        <taxon>Populus</taxon>
    </lineage>
</organism>
<accession>A0A4U5Q601</accession>
<dbReference type="EMBL" id="RCHU01000467">
    <property type="protein sequence ID" value="TKS04057.1"/>
    <property type="molecule type" value="Genomic_DNA"/>
</dbReference>
<dbReference type="Pfam" id="PF12937">
    <property type="entry name" value="F-box-like"/>
    <property type="match status" value="1"/>
</dbReference>
<dbReference type="PANTHER" id="PTHR16008">
    <property type="entry name" value="F-BOX ONLY PROTEIN 4"/>
    <property type="match status" value="1"/>
</dbReference>
<dbReference type="GO" id="GO:0000209">
    <property type="term" value="P:protein polyubiquitination"/>
    <property type="evidence" value="ECO:0007669"/>
    <property type="project" value="TreeGrafter"/>
</dbReference>
<evidence type="ECO:0000256" key="1">
    <source>
        <dbReference type="SAM" id="MobiDB-lite"/>
    </source>
</evidence>
<dbReference type="SUPFAM" id="SSF81383">
    <property type="entry name" value="F-box domain"/>
    <property type="match status" value="1"/>
</dbReference>
<dbReference type="STRING" id="43335.A0A4U5Q601"/>
<dbReference type="InterPro" id="IPR039588">
    <property type="entry name" value="FBXO4"/>
</dbReference>
<sequence>MKQSERNIQRTLPLDISLKIASSLKVLDLCSLGSCSRFWRDSCGSDSIWESLTKQRWPSLHSSSSDPNTKGWKEIYIRMHREKAGSAAEVVGFVEQCSLSESIDVGDYQKAIEDLSSMQLSFEDVQMFLFKPKLNVLLNLVGLHYCIFCLEMPADRVMDTLVGCNILERKVHVKWWKLGRWFYGFRMRDESCSCWVSLEDLLTGKGEEVLGVLRRGAVHECTEIECALCASPCEISIAGSTLNSLVLLKHARNGLWDVASDQFIFIRILCHSWRPVPTKDKEIDEVEDEESTTTIDSIRMSWPTSRATDDHENKSYDNHHENFCYIRGSIIRFGAADLPHCIQRL</sequence>
<dbReference type="GO" id="GO:0031146">
    <property type="term" value="P:SCF-dependent proteasomal ubiquitin-dependent protein catabolic process"/>
    <property type="evidence" value="ECO:0007669"/>
    <property type="project" value="InterPro"/>
</dbReference>
<dbReference type="InterPro" id="IPR001810">
    <property type="entry name" value="F-box_dom"/>
</dbReference>
<name>A0A4U5Q601_POPAL</name>
<dbReference type="Gene3D" id="1.20.1280.50">
    <property type="match status" value="1"/>
</dbReference>
<dbReference type="AlphaFoldDB" id="A0A4U5Q601"/>
<reference evidence="3" key="1">
    <citation type="submission" date="2018-10" db="EMBL/GenBank/DDBJ databases">
        <title>Population genomic analysis revealed the cold adaptation of white poplar.</title>
        <authorList>
            <person name="Liu Y.-J."/>
        </authorList>
    </citation>
    <scope>NUCLEOTIDE SEQUENCE [LARGE SCALE GENOMIC DNA]</scope>
    <source>
        <strain evidence="3">PAL-ZL1</strain>
    </source>
</reference>
<gene>
    <name evidence="3" type="ORF">D5086_0000146120</name>
</gene>
<feature type="region of interest" description="Disordered" evidence="1">
    <location>
        <begin position="282"/>
        <end position="313"/>
    </location>
</feature>
<dbReference type="InterPro" id="IPR036047">
    <property type="entry name" value="F-box-like_dom_sf"/>
</dbReference>
<proteinExistence type="predicted"/>
<evidence type="ECO:0000313" key="3">
    <source>
        <dbReference type="EMBL" id="TKS04057.1"/>
    </source>
</evidence>
<evidence type="ECO:0000259" key="2">
    <source>
        <dbReference type="SMART" id="SM00256"/>
    </source>
</evidence>